<feature type="transmembrane region" description="Helical" evidence="5">
    <location>
        <begin position="69"/>
        <end position="92"/>
    </location>
</feature>
<accession>A0A235B8Q9</accession>
<comment type="caution">
    <text evidence="6">The sequence shown here is derived from an EMBL/GenBank/DDBJ whole genome shotgun (WGS) entry which is preliminary data.</text>
</comment>
<evidence type="ECO:0000256" key="3">
    <source>
        <dbReference type="ARBA" id="ARBA00022989"/>
    </source>
</evidence>
<organism evidence="6 7">
    <name type="scientific">Paludifilum halophilum</name>
    <dbReference type="NCBI Taxonomy" id="1642702"/>
    <lineage>
        <taxon>Bacteria</taxon>
        <taxon>Bacillati</taxon>
        <taxon>Bacillota</taxon>
        <taxon>Bacilli</taxon>
        <taxon>Bacillales</taxon>
        <taxon>Thermoactinomycetaceae</taxon>
        <taxon>Paludifilum</taxon>
    </lineage>
</organism>
<dbReference type="Proteomes" id="UP000215459">
    <property type="component" value="Unassembled WGS sequence"/>
</dbReference>
<dbReference type="RefSeq" id="WP_094263675.1">
    <property type="nucleotide sequence ID" value="NZ_NOWF01000003.1"/>
</dbReference>
<evidence type="ECO:0000256" key="5">
    <source>
        <dbReference type="SAM" id="Phobius"/>
    </source>
</evidence>
<name>A0A235B8Q9_9BACL</name>
<feature type="transmembrane region" description="Helical" evidence="5">
    <location>
        <begin position="127"/>
        <end position="150"/>
    </location>
</feature>
<evidence type="ECO:0000256" key="4">
    <source>
        <dbReference type="ARBA" id="ARBA00023136"/>
    </source>
</evidence>
<dbReference type="GO" id="GO:0016020">
    <property type="term" value="C:membrane"/>
    <property type="evidence" value="ECO:0007669"/>
    <property type="project" value="UniProtKB-SubCell"/>
</dbReference>
<feature type="transmembrane region" description="Helical" evidence="5">
    <location>
        <begin position="192"/>
        <end position="213"/>
    </location>
</feature>
<keyword evidence="3 5" id="KW-1133">Transmembrane helix</keyword>
<sequence>MSWLSRTSRIAEKTFALWVLLIAGAAYLQPGSFTWIGPWVSPLLGVVMFGMGLTLKAEDFRPVFKRPKPVLAGIFFQFLLMPLIAYVIAKVMMLPPELALGLILVGACPGGTASNVIVYLSKGDVPLSVTMTTLSTLLAPLLTPLSLWILANSWLPVHPWELVLSILQVVILPILLGLSARRFFPVTMQKATSVLPLVSVVAIVTIVAGVIALNAPRLTLSAVPVLTAVILHNGIGLFLGYRAALFLKMERSQRRAVSIEVGMQNSGLGVALALAHFNPAAALPGAIFSVWHNISGPLLATYWSANSHHGETGTRAESTVSK</sequence>
<dbReference type="InterPro" id="IPR002657">
    <property type="entry name" value="BilAc:Na_symport/Acr3"/>
</dbReference>
<dbReference type="PANTHER" id="PTHR10361">
    <property type="entry name" value="SODIUM-BILE ACID COTRANSPORTER"/>
    <property type="match status" value="1"/>
</dbReference>
<dbReference type="InterPro" id="IPR004710">
    <property type="entry name" value="Bilac:Na_transpt"/>
</dbReference>
<evidence type="ECO:0000256" key="1">
    <source>
        <dbReference type="ARBA" id="ARBA00004141"/>
    </source>
</evidence>
<protein>
    <submittedName>
        <fullName evidence="6">Sodium transporter</fullName>
    </submittedName>
</protein>
<keyword evidence="2 5" id="KW-0812">Transmembrane</keyword>
<feature type="transmembrane region" description="Helical" evidence="5">
    <location>
        <begin position="225"/>
        <end position="245"/>
    </location>
</feature>
<evidence type="ECO:0000313" key="6">
    <source>
        <dbReference type="EMBL" id="OYD08369.1"/>
    </source>
</evidence>
<keyword evidence="4 5" id="KW-0472">Membrane</keyword>
<evidence type="ECO:0000256" key="2">
    <source>
        <dbReference type="ARBA" id="ARBA00022692"/>
    </source>
</evidence>
<dbReference type="InterPro" id="IPR038770">
    <property type="entry name" value="Na+/solute_symporter_sf"/>
</dbReference>
<gene>
    <name evidence="6" type="ORF">CHM34_05880</name>
</gene>
<keyword evidence="7" id="KW-1185">Reference proteome</keyword>
<dbReference type="OrthoDB" id="9806785at2"/>
<dbReference type="Gene3D" id="1.20.1530.20">
    <property type="match status" value="1"/>
</dbReference>
<dbReference type="Pfam" id="PF01758">
    <property type="entry name" value="SBF"/>
    <property type="match status" value="1"/>
</dbReference>
<dbReference type="PANTHER" id="PTHR10361:SF28">
    <property type="entry name" value="P3 PROTEIN-RELATED"/>
    <property type="match status" value="1"/>
</dbReference>
<feature type="transmembrane region" description="Helical" evidence="5">
    <location>
        <begin position="162"/>
        <end position="180"/>
    </location>
</feature>
<comment type="subcellular location">
    <subcellularLocation>
        <location evidence="1">Membrane</location>
        <topology evidence="1">Multi-pass membrane protein</topology>
    </subcellularLocation>
</comment>
<feature type="transmembrane region" description="Helical" evidence="5">
    <location>
        <begin position="38"/>
        <end position="57"/>
    </location>
</feature>
<dbReference type="EMBL" id="NOWF01000003">
    <property type="protein sequence ID" value="OYD08369.1"/>
    <property type="molecule type" value="Genomic_DNA"/>
</dbReference>
<reference evidence="6 7" key="1">
    <citation type="submission" date="2017-07" db="EMBL/GenBank/DDBJ databases">
        <title>The genome sequence of Paludifilum halophilum highlights mechanisms for microbial adaptation to high salt environemnts.</title>
        <authorList>
            <person name="Belbahri L."/>
        </authorList>
    </citation>
    <scope>NUCLEOTIDE SEQUENCE [LARGE SCALE GENOMIC DNA]</scope>
    <source>
        <strain evidence="6 7">DSM 102817</strain>
    </source>
</reference>
<proteinExistence type="predicted"/>
<feature type="transmembrane region" description="Helical" evidence="5">
    <location>
        <begin position="98"/>
        <end position="120"/>
    </location>
</feature>
<evidence type="ECO:0000313" key="7">
    <source>
        <dbReference type="Proteomes" id="UP000215459"/>
    </source>
</evidence>
<dbReference type="AlphaFoldDB" id="A0A235B8Q9"/>